<dbReference type="SUPFAM" id="SSF54928">
    <property type="entry name" value="RNA-binding domain, RBD"/>
    <property type="match status" value="2"/>
</dbReference>
<dbReference type="CDD" id="cd12394">
    <property type="entry name" value="RRM1_RBM34"/>
    <property type="match status" value="1"/>
</dbReference>
<evidence type="ECO:0000256" key="2">
    <source>
        <dbReference type="ARBA" id="ARBA00004604"/>
    </source>
</evidence>
<feature type="compositionally biased region" description="Basic and acidic residues" evidence="8">
    <location>
        <begin position="167"/>
        <end position="177"/>
    </location>
</feature>
<dbReference type="InterPro" id="IPR035979">
    <property type="entry name" value="RBD_domain_sf"/>
</dbReference>
<feature type="region of interest" description="Disordered" evidence="8">
    <location>
        <begin position="50"/>
        <end position="213"/>
    </location>
</feature>
<feature type="compositionally biased region" description="Acidic residues" evidence="8">
    <location>
        <begin position="104"/>
        <end position="121"/>
    </location>
</feature>
<feature type="compositionally biased region" description="Basic and acidic residues" evidence="8">
    <location>
        <begin position="60"/>
        <end position="83"/>
    </location>
</feature>
<dbReference type="GO" id="GO:0005730">
    <property type="term" value="C:nucleolus"/>
    <property type="evidence" value="ECO:0007669"/>
    <property type="project" value="UniProtKB-SubCell"/>
</dbReference>
<feature type="compositionally biased region" description="Low complexity" evidence="8">
    <location>
        <begin position="14"/>
        <end position="28"/>
    </location>
</feature>
<feature type="region of interest" description="Disordered" evidence="8">
    <location>
        <begin position="447"/>
        <end position="476"/>
    </location>
</feature>
<evidence type="ECO:0000256" key="8">
    <source>
        <dbReference type="SAM" id="MobiDB-lite"/>
    </source>
</evidence>
<feature type="region of interest" description="Disordered" evidence="8">
    <location>
        <begin position="514"/>
        <end position="557"/>
    </location>
</feature>
<evidence type="ECO:0000256" key="5">
    <source>
        <dbReference type="ARBA" id="ARBA00022884"/>
    </source>
</evidence>
<dbReference type="InterPro" id="IPR012677">
    <property type="entry name" value="Nucleotide-bd_a/b_plait_sf"/>
</dbReference>
<dbReference type="AlphaFoldDB" id="C5P2S6"/>
<organism evidence="10 11">
    <name type="scientific">Coccidioides posadasii (strain C735)</name>
    <name type="common">Valley fever fungus</name>
    <dbReference type="NCBI Taxonomy" id="222929"/>
    <lineage>
        <taxon>Eukaryota</taxon>
        <taxon>Fungi</taxon>
        <taxon>Dikarya</taxon>
        <taxon>Ascomycota</taxon>
        <taxon>Pezizomycotina</taxon>
        <taxon>Eurotiomycetes</taxon>
        <taxon>Eurotiomycetidae</taxon>
        <taxon>Onygenales</taxon>
        <taxon>Onygenaceae</taxon>
        <taxon>Coccidioides</taxon>
    </lineage>
</organism>
<comment type="subcellular location">
    <subcellularLocation>
        <location evidence="2">Nucleus</location>
        <location evidence="2">Nucleolus</location>
    </subcellularLocation>
</comment>
<evidence type="ECO:0000313" key="10">
    <source>
        <dbReference type="EMBL" id="EER28614.1"/>
    </source>
</evidence>
<feature type="region of interest" description="Disordered" evidence="8">
    <location>
        <begin position="1"/>
        <end position="30"/>
    </location>
</feature>
<dbReference type="Gene3D" id="3.30.70.330">
    <property type="match status" value="2"/>
</dbReference>
<protein>
    <recommendedName>
        <fullName evidence="4">Nucleolar protein 12</fullName>
    </recommendedName>
</protein>
<reference evidence="10 11" key="1">
    <citation type="journal article" date="2009" name="Genome Res.">
        <title>Comparative genomic analyses of the human fungal pathogens Coccidioides and their relatives.</title>
        <authorList>
            <person name="Sharpton T.J."/>
            <person name="Stajich J.E."/>
            <person name="Rounsley S.D."/>
            <person name="Gardner M.J."/>
            <person name="Wortman J.R."/>
            <person name="Jordar V.S."/>
            <person name="Maiti R."/>
            <person name="Kodira C.D."/>
            <person name="Neafsey D.E."/>
            <person name="Zeng Q."/>
            <person name="Hung C.-Y."/>
            <person name="McMahan C."/>
            <person name="Muszewska A."/>
            <person name="Grynberg M."/>
            <person name="Mandel M.A."/>
            <person name="Kellner E.M."/>
            <person name="Barker B.M."/>
            <person name="Galgiani J.N."/>
            <person name="Orbach M.J."/>
            <person name="Kirkland T.N."/>
            <person name="Cole G.T."/>
            <person name="Henn M.R."/>
            <person name="Birren B.W."/>
            <person name="Taylor J.W."/>
        </authorList>
    </citation>
    <scope>NUCLEOTIDE SEQUENCE [LARGE SCALE GENOMIC DNA]</scope>
    <source>
        <strain evidence="11">C735</strain>
    </source>
</reference>
<dbReference type="PANTHER" id="PTHR23236:SF25">
    <property type="entry name" value="RNA-BINDING PROTEIN 34"/>
    <property type="match status" value="1"/>
</dbReference>
<sequence length="557" mass="60916">MGKKSRSKAKEEAAASNAAPGATTNNTGFSLLFGTKDATAVDPALASLFANSAGPVKSPEIVKSREQLSTHRREEPAEEHGSDGEAELADGDEEMPDAGAERVNDDEEDEEEEEEEEEEEKEKDAKPDRTEKSRKRKRHEAEDDLEESYMRKIAKEEEKDRKKRAAAKNEKRQRTDESPAADSEAGSSGPDEQKDDEESESDQEDEGPPPVHESLANTAEAAALEKSNRTVFLGNVSSEAIKSKSSKKALLAHLSSFFPSLPESSTPHKIESIRFRSTAFATAAVPKRAAFAKKDLMDSTTRSTNAYVVYTTAAAARKALSLNGTTVLDRHLRVDSIAHPAPIDHKRCVFVGNLGFVDEEAAASTDDQEKKRKKSATPSDVEEGLWRTFNENAGRVESVRVVRDPSTRVGKGFAYIQFHDQNGVEAALLLDGKKFPPMLPRKLRVVRAKRTAKKRNDSTSTNPNRMGLGRPNPSLKGRAAKLLGRAGAAQLRASAKAEKNKGSESTAPFVFEGYRATEGKNGSLPEFKVKTKSRGRPKTRSARRAKAFRDAKRKGGK</sequence>
<dbReference type="GO" id="GO:0000463">
    <property type="term" value="P:maturation of LSU-rRNA from tricistronic rRNA transcript (SSU-rRNA, 5.8S rRNA, LSU-rRNA)"/>
    <property type="evidence" value="ECO:0007669"/>
    <property type="project" value="TreeGrafter"/>
</dbReference>
<dbReference type="PROSITE" id="PS50102">
    <property type="entry name" value="RRM"/>
    <property type="match status" value="1"/>
</dbReference>
<evidence type="ECO:0000259" key="9">
    <source>
        <dbReference type="PROSITE" id="PS50102"/>
    </source>
</evidence>
<evidence type="ECO:0000256" key="6">
    <source>
        <dbReference type="ARBA" id="ARBA00023242"/>
    </source>
</evidence>
<keyword evidence="5 7" id="KW-0694">RNA-binding</keyword>
<evidence type="ECO:0000256" key="7">
    <source>
        <dbReference type="PROSITE-ProRule" id="PRU00176"/>
    </source>
</evidence>
<dbReference type="VEuPathDB" id="FungiDB:CPC735_038780"/>
<comment type="function">
    <text evidence="1">Involved in pre-25S rRNA processing.</text>
</comment>
<accession>C5P2S6</accession>
<dbReference type="Pfam" id="PF00076">
    <property type="entry name" value="RRM_1"/>
    <property type="match status" value="1"/>
</dbReference>
<dbReference type="EMBL" id="ACFW01000014">
    <property type="protein sequence ID" value="EER28614.1"/>
    <property type="molecule type" value="Genomic_DNA"/>
</dbReference>
<dbReference type="OrthoDB" id="442677at2759"/>
<evidence type="ECO:0000256" key="1">
    <source>
        <dbReference type="ARBA" id="ARBA00002475"/>
    </source>
</evidence>
<feature type="compositionally biased region" description="Basic and acidic residues" evidence="8">
    <location>
        <begin position="148"/>
        <end position="160"/>
    </location>
</feature>
<comment type="similarity">
    <text evidence="3">Belongs to the RRM RBM34 family.</text>
</comment>
<feature type="compositionally biased region" description="Acidic residues" evidence="8">
    <location>
        <begin position="193"/>
        <end position="207"/>
    </location>
</feature>
<keyword evidence="6" id="KW-0539">Nucleus</keyword>
<feature type="compositionally biased region" description="Acidic residues" evidence="8">
    <location>
        <begin position="84"/>
        <end position="96"/>
    </location>
</feature>
<evidence type="ECO:0000313" key="11">
    <source>
        <dbReference type="Proteomes" id="UP000009084"/>
    </source>
</evidence>
<feature type="compositionally biased region" description="Basic and acidic residues" evidence="8">
    <location>
        <begin position="122"/>
        <end position="131"/>
    </location>
</feature>
<dbReference type="PANTHER" id="PTHR23236">
    <property type="entry name" value="EUKARYOTIC TRANSLATION INITIATION FACTOR 4B/4H"/>
    <property type="match status" value="1"/>
</dbReference>
<dbReference type="SMART" id="SM00360">
    <property type="entry name" value="RRM"/>
    <property type="match status" value="2"/>
</dbReference>
<proteinExistence type="inferred from homology"/>
<feature type="compositionally biased region" description="Basic residues" evidence="8">
    <location>
        <begin position="530"/>
        <end position="557"/>
    </location>
</feature>
<comment type="caution">
    <text evidence="10">The sequence shown here is derived from an EMBL/GenBank/DDBJ whole genome shotgun (WGS) entry which is preliminary data.</text>
</comment>
<evidence type="ECO:0000256" key="3">
    <source>
        <dbReference type="ARBA" id="ARBA00007077"/>
    </source>
</evidence>
<evidence type="ECO:0000256" key="4">
    <source>
        <dbReference type="ARBA" id="ARBA00015520"/>
    </source>
</evidence>
<feature type="region of interest" description="Disordered" evidence="8">
    <location>
        <begin position="362"/>
        <end position="383"/>
    </location>
</feature>
<name>C5P2S6_COCP7</name>
<feature type="domain" description="RRM" evidence="9">
    <location>
        <begin position="347"/>
        <end position="450"/>
    </location>
</feature>
<dbReference type="HOGENOM" id="CLU_006468_2_0_1"/>
<gene>
    <name evidence="10" type="ORF">CPC735_038780</name>
</gene>
<dbReference type="KEGG" id="cpw:9696253"/>
<dbReference type="Proteomes" id="UP000009084">
    <property type="component" value="Unassembled WGS sequence"/>
</dbReference>
<dbReference type="InterPro" id="IPR000504">
    <property type="entry name" value="RRM_dom"/>
</dbReference>
<dbReference type="GO" id="GO:0019843">
    <property type="term" value="F:rRNA binding"/>
    <property type="evidence" value="ECO:0007669"/>
    <property type="project" value="TreeGrafter"/>
</dbReference>